<feature type="transmembrane region" description="Helical" evidence="1">
    <location>
        <begin position="126"/>
        <end position="146"/>
    </location>
</feature>
<sequence>MCTRGVNFSKCQLDKHLANCSKHYPQRSYATNQIPKKFQRKFLPFEQTSSGTAEKVIFSCQKWKFRAFLVSCSGVFLCGTILNSTELIYNVLKSKSKAVANERGEYPWYYWWTYINVDLGSFPVRIALAALLTGCAVFVLAMSMMYPSRVVRELTLLKGHEKLLIETYGPFGIPRTIEIPLKDLSAVWGAKSIAQEKTMPLKVRGKRFFFQVLTEKGQIHDKELFDHAIAVQRFEVERLSWRK</sequence>
<evidence type="ECO:0000313" key="3">
    <source>
        <dbReference type="Proteomes" id="UP000828390"/>
    </source>
</evidence>
<comment type="caution">
    <text evidence="2">The sequence shown here is derived from an EMBL/GenBank/DDBJ whole genome shotgun (WGS) entry which is preliminary data.</text>
</comment>
<keyword evidence="3" id="KW-1185">Reference proteome</keyword>
<dbReference type="InterPro" id="IPR045325">
    <property type="entry name" value="TMEM70/TMEM186/TMEM223"/>
</dbReference>
<name>A0A9D4LHB7_DREPO</name>
<dbReference type="AlphaFoldDB" id="A0A9D4LHB7"/>
<dbReference type="PANTHER" id="PTHR14549:SF2">
    <property type="entry name" value="TRANSMEMBRANE PROTEIN 223"/>
    <property type="match status" value="1"/>
</dbReference>
<feature type="transmembrane region" description="Helical" evidence="1">
    <location>
        <begin position="65"/>
        <end position="82"/>
    </location>
</feature>
<keyword evidence="1" id="KW-0812">Transmembrane</keyword>
<keyword evidence="1" id="KW-1133">Transmembrane helix</keyword>
<proteinExistence type="predicted"/>
<accession>A0A9D4LHB7</accession>
<evidence type="ECO:0000313" key="2">
    <source>
        <dbReference type="EMBL" id="KAH3858665.1"/>
    </source>
</evidence>
<dbReference type="Pfam" id="PF06979">
    <property type="entry name" value="TMEM70"/>
    <property type="match status" value="1"/>
</dbReference>
<dbReference type="EMBL" id="JAIWYP010000003">
    <property type="protein sequence ID" value="KAH3858665.1"/>
    <property type="molecule type" value="Genomic_DNA"/>
</dbReference>
<protein>
    <submittedName>
        <fullName evidence="2">Uncharacterized protein</fullName>
    </submittedName>
</protein>
<organism evidence="2 3">
    <name type="scientific">Dreissena polymorpha</name>
    <name type="common">Zebra mussel</name>
    <name type="synonym">Mytilus polymorpha</name>
    <dbReference type="NCBI Taxonomy" id="45954"/>
    <lineage>
        <taxon>Eukaryota</taxon>
        <taxon>Metazoa</taxon>
        <taxon>Spiralia</taxon>
        <taxon>Lophotrochozoa</taxon>
        <taxon>Mollusca</taxon>
        <taxon>Bivalvia</taxon>
        <taxon>Autobranchia</taxon>
        <taxon>Heteroconchia</taxon>
        <taxon>Euheterodonta</taxon>
        <taxon>Imparidentia</taxon>
        <taxon>Neoheterodontei</taxon>
        <taxon>Myida</taxon>
        <taxon>Dreissenoidea</taxon>
        <taxon>Dreissenidae</taxon>
        <taxon>Dreissena</taxon>
    </lineage>
</organism>
<dbReference type="Proteomes" id="UP000828390">
    <property type="component" value="Unassembled WGS sequence"/>
</dbReference>
<reference evidence="2" key="1">
    <citation type="journal article" date="2019" name="bioRxiv">
        <title>The Genome of the Zebra Mussel, Dreissena polymorpha: A Resource for Invasive Species Research.</title>
        <authorList>
            <person name="McCartney M.A."/>
            <person name="Auch B."/>
            <person name="Kono T."/>
            <person name="Mallez S."/>
            <person name="Zhang Y."/>
            <person name="Obille A."/>
            <person name="Becker A."/>
            <person name="Abrahante J.E."/>
            <person name="Garbe J."/>
            <person name="Badalamenti J.P."/>
            <person name="Herman A."/>
            <person name="Mangelson H."/>
            <person name="Liachko I."/>
            <person name="Sullivan S."/>
            <person name="Sone E.D."/>
            <person name="Koren S."/>
            <person name="Silverstein K.A.T."/>
            <person name="Beckman K.B."/>
            <person name="Gohl D.M."/>
        </authorList>
    </citation>
    <scope>NUCLEOTIDE SEQUENCE</scope>
    <source>
        <strain evidence="2">Duluth1</strain>
        <tissue evidence="2">Whole animal</tissue>
    </source>
</reference>
<dbReference type="InterPro" id="IPR026100">
    <property type="entry name" value="Tmem223"/>
</dbReference>
<evidence type="ECO:0000256" key="1">
    <source>
        <dbReference type="SAM" id="Phobius"/>
    </source>
</evidence>
<dbReference type="GO" id="GO:0005739">
    <property type="term" value="C:mitochondrion"/>
    <property type="evidence" value="ECO:0007669"/>
    <property type="project" value="TreeGrafter"/>
</dbReference>
<reference evidence="2" key="2">
    <citation type="submission" date="2020-11" db="EMBL/GenBank/DDBJ databases">
        <authorList>
            <person name="McCartney M.A."/>
            <person name="Auch B."/>
            <person name="Kono T."/>
            <person name="Mallez S."/>
            <person name="Becker A."/>
            <person name="Gohl D.M."/>
            <person name="Silverstein K.A.T."/>
            <person name="Koren S."/>
            <person name="Bechman K.B."/>
            <person name="Herman A."/>
            <person name="Abrahante J.E."/>
            <person name="Garbe J."/>
        </authorList>
    </citation>
    <scope>NUCLEOTIDE SEQUENCE</scope>
    <source>
        <strain evidence="2">Duluth1</strain>
        <tissue evidence="2">Whole animal</tissue>
    </source>
</reference>
<keyword evidence="1" id="KW-0472">Membrane</keyword>
<gene>
    <name evidence="2" type="ORF">DPMN_101290</name>
</gene>
<dbReference type="PANTHER" id="PTHR14549">
    <property type="entry name" value="TRANSMEMBRANE PROTEIN 223"/>
    <property type="match status" value="1"/>
</dbReference>